<dbReference type="GO" id="GO:0003677">
    <property type="term" value="F:DNA binding"/>
    <property type="evidence" value="ECO:0007669"/>
    <property type="project" value="InterPro"/>
</dbReference>
<dbReference type="Pfam" id="PF00376">
    <property type="entry name" value="MerR"/>
    <property type="match status" value="1"/>
</dbReference>
<dbReference type="AlphaFoldDB" id="A0A2H3KI91"/>
<reference evidence="2 3" key="1">
    <citation type="submission" date="2016-05" db="EMBL/GenBank/DDBJ databases">
        <authorList>
            <person name="Lavstsen T."/>
            <person name="Jespersen J.S."/>
        </authorList>
    </citation>
    <scope>NUCLEOTIDE SEQUENCE [LARGE SCALE GENOMIC DNA]</scope>
    <source>
        <strain evidence="2 3">B7-9</strain>
    </source>
</reference>
<dbReference type="RefSeq" id="WP_097655089.1">
    <property type="nucleotide sequence ID" value="NZ_LYXE01000179.1"/>
</dbReference>
<dbReference type="InterPro" id="IPR009061">
    <property type="entry name" value="DNA-bd_dom_put_sf"/>
</dbReference>
<feature type="domain" description="HTH merR-type" evidence="1">
    <location>
        <begin position="4"/>
        <end position="29"/>
    </location>
</feature>
<proteinExistence type="predicted"/>
<keyword evidence="3" id="KW-1185">Reference proteome</keyword>
<sequence>MLLTTRQAAARLGVTPRQVRRYVSRGLLQAHPLGDYPTAPLAITEESVAHLVEVRAAHPLPRRQRTLVAQRSEP</sequence>
<dbReference type="OrthoDB" id="122383at2"/>
<name>A0A2H3KI91_9CHLR</name>
<dbReference type="Gene3D" id="1.10.1660.10">
    <property type="match status" value="1"/>
</dbReference>
<evidence type="ECO:0000259" key="1">
    <source>
        <dbReference type="Pfam" id="PF00376"/>
    </source>
</evidence>
<dbReference type="SUPFAM" id="SSF46955">
    <property type="entry name" value="Putative DNA-binding domain"/>
    <property type="match status" value="1"/>
</dbReference>
<dbReference type="InterPro" id="IPR000551">
    <property type="entry name" value="MerR-type_HTH_dom"/>
</dbReference>
<dbReference type="EMBL" id="LYXE01000179">
    <property type="protein sequence ID" value="PDV96828.1"/>
    <property type="molecule type" value="Genomic_DNA"/>
</dbReference>
<protein>
    <recommendedName>
        <fullName evidence="1">HTH merR-type domain-containing protein</fullName>
    </recommendedName>
</protein>
<evidence type="ECO:0000313" key="2">
    <source>
        <dbReference type="EMBL" id="PDV96828.1"/>
    </source>
</evidence>
<dbReference type="GO" id="GO:0006355">
    <property type="term" value="P:regulation of DNA-templated transcription"/>
    <property type="evidence" value="ECO:0007669"/>
    <property type="project" value="InterPro"/>
</dbReference>
<accession>A0A2H3KI91</accession>
<evidence type="ECO:0000313" key="3">
    <source>
        <dbReference type="Proteomes" id="UP000220922"/>
    </source>
</evidence>
<dbReference type="Proteomes" id="UP000220922">
    <property type="component" value="Unassembled WGS sequence"/>
</dbReference>
<comment type="caution">
    <text evidence="2">The sequence shown here is derived from an EMBL/GenBank/DDBJ whole genome shotgun (WGS) entry which is preliminary data.</text>
</comment>
<gene>
    <name evidence="2" type="ORF">A9Q02_20330</name>
</gene>
<organism evidence="2 3">
    <name type="scientific">Candidatus Chloroploca asiatica</name>
    <dbReference type="NCBI Taxonomy" id="1506545"/>
    <lineage>
        <taxon>Bacteria</taxon>
        <taxon>Bacillati</taxon>
        <taxon>Chloroflexota</taxon>
        <taxon>Chloroflexia</taxon>
        <taxon>Chloroflexales</taxon>
        <taxon>Chloroflexineae</taxon>
        <taxon>Oscillochloridaceae</taxon>
        <taxon>Candidatus Chloroploca</taxon>
    </lineage>
</organism>